<dbReference type="Proteomes" id="UP000515203">
    <property type="component" value="Unplaced"/>
</dbReference>
<dbReference type="CDD" id="cd00087">
    <property type="entry name" value="FReD"/>
    <property type="match status" value="1"/>
</dbReference>
<dbReference type="Gene3D" id="3.90.215.10">
    <property type="entry name" value="Gamma Fibrinogen, chain A, domain 1"/>
    <property type="match status" value="1"/>
</dbReference>
<dbReference type="GO" id="GO:0001525">
    <property type="term" value="P:angiogenesis"/>
    <property type="evidence" value="ECO:0007669"/>
    <property type="project" value="UniProtKB-KW"/>
</dbReference>
<protein>
    <submittedName>
        <fullName evidence="13">Angiopoietin-related protein 4 isoform X2</fullName>
    </submittedName>
</protein>
<dbReference type="Gene3D" id="4.10.530.10">
    <property type="entry name" value="Gamma-fibrinogen Carboxyl Terminal Fragment, domain 2"/>
    <property type="match status" value="1"/>
</dbReference>
<dbReference type="PROSITE" id="PS51406">
    <property type="entry name" value="FIBRINOGEN_C_2"/>
    <property type="match status" value="1"/>
</dbReference>
<keyword evidence="5 8" id="KW-0175">Coiled coil</keyword>
<dbReference type="SMART" id="SM00186">
    <property type="entry name" value="FBG"/>
    <property type="match status" value="1"/>
</dbReference>
<comment type="subcellular location">
    <subcellularLocation>
        <location evidence="1">Secreted</location>
    </subcellularLocation>
</comment>
<dbReference type="FunFam" id="4.10.530.10:FF:000001">
    <property type="entry name" value="angiopoietin-2 isoform X1"/>
    <property type="match status" value="1"/>
</dbReference>
<evidence type="ECO:0000256" key="1">
    <source>
        <dbReference type="ARBA" id="ARBA00004613"/>
    </source>
</evidence>
<keyword evidence="7" id="KW-0325">Glycoprotein</keyword>
<feature type="signal peptide" evidence="10">
    <location>
        <begin position="1"/>
        <end position="25"/>
    </location>
</feature>
<evidence type="ECO:0000256" key="5">
    <source>
        <dbReference type="ARBA" id="ARBA00023054"/>
    </source>
</evidence>
<dbReference type="InterPro" id="IPR020837">
    <property type="entry name" value="Fibrinogen_CS"/>
</dbReference>
<dbReference type="Pfam" id="PF00147">
    <property type="entry name" value="Fibrinogen_C"/>
    <property type="match status" value="1"/>
</dbReference>
<dbReference type="InterPro" id="IPR014716">
    <property type="entry name" value="Fibrinogen_a/b/g_C_1"/>
</dbReference>
<dbReference type="SUPFAM" id="SSF56496">
    <property type="entry name" value="Fibrinogen C-terminal domain-like"/>
    <property type="match status" value="1"/>
</dbReference>
<proteinExistence type="predicted"/>
<dbReference type="AlphaFoldDB" id="A0A6P3FE58"/>
<keyword evidence="6" id="KW-1015">Disulfide bond</keyword>
<dbReference type="InterPro" id="IPR037579">
    <property type="entry name" value="FIB_ANG-like"/>
</dbReference>
<dbReference type="GO" id="GO:0005576">
    <property type="term" value="C:extracellular region"/>
    <property type="evidence" value="ECO:0007669"/>
    <property type="project" value="UniProtKB-SubCell"/>
</dbReference>
<dbReference type="GeneID" id="101575670"/>
<name>A0A6P3FE58_OCTDE</name>
<accession>A0A6P3FE58</accession>
<dbReference type="RefSeq" id="XP_004644934.1">
    <property type="nucleotide sequence ID" value="XM_004644877.2"/>
</dbReference>
<evidence type="ECO:0000256" key="3">
    <source>
        <dbReference type="ARBA" id="ARBA00022657"/>
    </source>
</evidence>
<dbReference type="GO" id="GO:0007596">
    <property type="term" value="P:blood coagulation"/>
    <property type="evidence" value="ECO:0007669"/>
    <property type="project" value="InterPro"/>
</dbReference>
<dbReference type="InterPro" id="IPR002181">
    <property type="entry name" value="Fibrinogen_a/b/g_C_dom"/>
</dbReference>
<feature type="coiled-coil region" evidence="8">
    <location>
        <begin position="107"/>
        <end position="148"/>
    </location>
</feature>
<feature type="chain" id="PRO_5027804054" evidence="10">
    <location>
        <begin position="26"/>
        <end position="370"/>
    </location>
</feature>
<evidence type="ECO:0000256" key="4">
    <source>
        <dbReference type="ARBA" id="ARBA00022729"/>
    </source>
</evidence>
<keyword evidence="12" id="KW-1185">Reference proteome</keyword>
<feature type="region of interest" description="Disordered" evidence="9">
    <location>
        <begin position="80"/>
        <end position="104"/>
    </location>
</feature>
<feature type="domain" description="Fibrinogen C-terminal" evidence="11">
    <location>
        <begin position="188"/>
        <end position="369"/>
    </location>
</feature>
<evidence type="ECO:0000313" key="12">
    <source>
        <dbReference type="Proteomes" id="UP000515203"/>
    </source>
</evidence>
<evidence type="ECO:0000256" key="6">
    <source>
        <dbReference type="ARBA" id="ARBA00023157"/>
    </source>
</evidence>
<keyword evidence="3" id="KW-0037">Angiogenesis</keyword>
<evidence type="ECO:0000256" key="2">
    <source>
        <dbReference type="ARBA" id="ARBA00022525"/>
    </source>
</evidence>
<evidence type="ECO:0000256" key="10">
    <source>
        <dbReference type="SAM" id="SignalP"/>
    </source>
</evidence>
<dbReference type="PANTHER" id="PTHR47221:SF6">
    <property type="entry name" value="FIBRINOGEN ALPHA CHAIN"/>
    <property type="match status" value="1"/>
</dbReference>
<organism evidence="12 13">
    <name type="scientific">Octodon degus</name>
    <name type="common">Degu</name>
    <name type="synonym">Sciurus degus</name>
    <dbReference type="NCBI Taxonomy" id="10160"/>
    <lineage>
        <taxon>Eukaryota</taxon>
        <taxon>Metazoa</taxon>
        <taxon>Chordata</taxon>
        <taxon>Craniata</taxon>
        <taxon>Vertebrata</taxon>
        <taxon>Euteleostomi</taxon>
        <taxon>Mammalia</taxon>
        <taxon>Eutheria</taxon>
        <taxon>Euarchontoglires</taxon>
        <taxon>Glires</taxon>
        <taxon>Rodentia</taxon>
        <taxon>Hystricomorpha</taxon>
        <taxon>Octodontidae</taxon>
        <taxon>Octodon</taxon>
    </lineage>
</organism>
<dbReference type="OrthoDB" id="6145874at2759"/>
<dbReference type="CTD" id="51129"/>
<dbReference type="PANTHER" id="PTHR47221">
    <property type="entry name" value="FIBRINOGEN ALPHA CHAIN"/>
    <property type="match status" value="1"/>
</dbReference>
<sequence>MRCAPTAGAALVLCAATAGLLSAQARPADPEPQRPASWDEVNVLAHGLLQLGRGLREHVEHTRGQLDELERRLAQCGAACRGPGATPAPSRDPGSAVARGEEPPETLRGLQTQLRAQNTRIEQLFQKVAKQQRHLEKQHLRIQNLQSQVDHLPPMHLGNGVLDPAGRKRLPKMARLVGPAPNATRLHNGGWTVIQRRLNGSVDFNQPWEAYKAGFGDPQGEFWLGLEKMHRLAGDRDSRLAVQLRDWEGNTESLRFPARLGGEDTDYSLQLAAPVATELGAAASSTPSGLSLPFSTWDQDHDLRGDLNCAKSLSGGWWFGTCGHSNLNGQYFHSVPRQRRQRKKGIFWRTWRGRYYPLRATTVLLQPEAA</sequence>
<dbReference type="InterPro" id="IPR036056">
    <property type="entry name" value="Fibrinogen-like_C"/>
</dbReference>
<keyword evidence="4 10" id="KW-0732">Signal</keyword>
<dbReference type="PROSITE" id="PS00514">
    <property type="entry name" value="FIBRINOGEN_C_1"/>
    <property type="match status" value="1"/>
</dbReference>
<reference evidence="13" key="1">
    <citation type="submission" date="2025-08" db="UniProtKB">
        <authorList>
            <consortium name="RefSeq"/>
        </authorList>
    </citation>
    <scope>IDENTIFICATION</scope>
</reference>
<evidence type="ECO:0000256" key="8">
    <source>
        <dbReference type="SAM" id="Coils"/>
    </source>
</evidence>
<evidence type="ECO:0000259" key="11">
    <source>
        <dbReference type="PROSITE" id="PS51406"/>
    </source>
</evidence>
<keyword evidence="2" id="KW-0964">Secreted</keyword>
<evidence type="ECO:0000313" key="13">
    <source>
        <dbReference type="RefSeq" id="XP_004644934.1"/>
    </source>
</evidence>
<evidence type="ECO:0000256" key="9">
    <source>
        <dbReference type="SAM" id="MobiDB-lite"/>
    </source>
</evidence>
<evidence type="ECO:0000256" key="7">
    <source>
        <dbReference type="ARBA" id="ARBA00023180"/>
    </source>
</evidence>
<gene>
    <name evidence="13" type="primary">Angptl4</name>
</gene>